<dbReference type="RefSeq" id="WP_184910610.1">
    <property type="nucleotide sequence ID" value="NZ_JACHJR010000001.1"/>
</dbReference>
<feature type="transmembrane region" description="Helical" evidence="1">
    <location>
        <begin position="518"/>
        <end position="537"/>
    </location>
</feature>
<feature type="transmembrane region" description="Helical" evidence="1">
    <location>
        <begin position="190"/>
        <end position="210"/>
    </location>
</feature>
<feature type="transmembrane region" description="Helical" evidence="1">
    <location>
        <begin position="130"/>
        <end position="149"/>
    </location>
</feature>
<feature type="transmembrane region" description="Helical" evidence="1">
    <location>
        <begin position="543"/>
        <end position="560"/>
    </location>
</feature>
<reference evidence="2 3" key="1">
    <citation type="submission" date="2020-08" db="EMBL/GenBank/DDBJ databases">
        <title>Sequencing the genomes of 1000 actinobacteria strains.</title>
        <authorList>
            <person name="Klenk H.-P."/>
        </authorList>
    </citation>
    <scope>NUCLEOTIDE SEQUENCE [LARGE SCALE GENOMIC DNA]</scope>
    <source>
        <strain evidence="2 3">DSM 44786</strain>
    </source>
</reference>
<feature type="transmembrane region" description="Helical" evidence="1">
    <location>
        <begin position="433"/>
        <end position="457"/>
    </location>
</feature>
<feature type="transmembrane region" description="Helical" evidence="1">
    <location>
        <begin position="494"/>
        <end position="511"/>
    </location>
</feature>
<name>A0A7W7S650_9ACTN</name>
<dbReference type="AlphaFoldDB" id="A0A7W7S650"/>
<dbReference type="EMBL" id="JACHJR010000001">
    <property type="protein sequence ID" value="MBB4944574.1"/>
    <property type="molecule type" value="Genomic_DNA"/>
</dbReference>
<feature type="transmembrane region" description="Helical" evidence="1">
    <location>
        <begin position="357"/>
        <end position="378"/>
    </location>
</feature>
<feature type="transmembrane region" description="Helical" evidence="1">
    <location>
        <begin position="798"/>
        <end position="815"/>
    </location>
</feature>
<dbReference type="InterPro" id="IPR058062">
    <property type="entry name" value="SCO7613_C"/>
</dbReference>
<dbReference type="Proteomes" id="UP000573327">
    <property type="component" value="Unassembled WGS sequence"/>
</dbReference>
<sequence>MTTGSPACPGCSSSLGPAPVARCPQCGLPLLGQDAAALWQVTLALAGLDAQRRSLLLHRDHLLAGLRARQDQPDPPPYAPYAPYAPQTLYAQEVSGPSAQTVLLALGGLLVAIAALVFTVVSWGQLGLGAKALILTAVTACALLAPVPLRRRGLTATAETSAALGLSLVLLDWYAARAVGLGGLDRIDGAAYWAGATALTAVGAAAYGAAVRLRGPLPVALLLLQLPCLLVAVAIDGGPVAIATAGLVTALLDLVLATRTTALLLTATGATWALLGGLLAGGWLLDATTFAAAWPTWLPLALLAALGFGAALLPAATLPVPLRAAEPRGVAAALAGAALLTGLGGSLRFALPADWVPAGYAVPGALLALAGVVALTAAEPRRRSAWLGLLGVAGAVLALAQLSFLPALLSAYFGPAAQWGSTWFGLDDAHRDWQLTPAPFALPWLLVAVLGAAAARCARTGHRARARQLLGAALAVGGPLAVLLPALLHLPLRTGAVWAVLLVVGATAALVRRPAEPAAALALLAPTTVAAVLWSGADRPTTIAVWSVLAVLAALLAASLPAPWAPVPAVVGVLSLAVVAVTAGAAAGLAPYQYAFAVLAVAALSVPVAARRGGPVGLAVELTGYALAPVALLLTAGHPTALSLLLAVAGVLALGVAALRPDRRRPAGLAATALLILSSWVRLLLADVAAPEPYTASVAVAALTIGHLHRRRLPSTPSWTTYGPGLGTALLPSLLATWTDPQWLRPLLLGAFALALTVFGARRLLQAPLVLGAGTLLLVACHELAPLLVQVLDVLPRWLPLAAAGLLLLVLGATYEQRLRDARRARDGLRRMA</sequence>
<evidence type="ECO:0000256" key="1">
    <source>
        <dbReference type="SAM" id="Phobius"/>
    </source>
</evidence>
<feature type="transmembrane region" description="Helical" evidence="1">
    <location>
        <begin position="768"/>
        <end position="792"/>
    </location>
</feature>
<feature type="transmembrane region" description="Helical" evidence="1">
    <location>
        <begin position="330"/>
        <end position="351"/>
    </location>
</feature>
<feature type="transmembrane region" description="Helical" evidence="1">
    <location>
        <begin position="263"/>
        <end position="285"/>
    </location>
</feature>
<keyword evidence="3" id="KW-1185">Reference proteome</keyword>
<feature type="transmembrane region" description="Helical" evidence="1">
    <location>
        <begin position="297"/>
        <end position="318"/>
    </location>
</feature>
<feature type="transmembrane region" description="Helical" evidence="1">
    <location>
        <begin position="102"/>
        <end position="124"/>
    </location>
</feature>
<feature type="transmembrane region" description="Helical" evidence="1">
    <location>
        <begin position="743"/>
        <end position="761"/>
    </location>
</feature>
<organism evidence="2 3">
    <name type="scientific">Kitasatospora gansuensis</name>
    <dbReference type="NCBI Taxonomy" id="258050"/>
    <lineage>
        <taxon>Bacteria</taxon>
        <taxon>Bacillati</taxon>
        <taxon>Actinomycetota</taxon>
        <taxon>Actinomycetes</taxon>
        <taxon>Kitasatosporales</taxon>
        <taxon>Streptomycetaceae</taxon>
        <taxon>Kitasatospora</taxon>
    </lineage>
</organism>
<feature type="transmembrane region" description="Helical" evidence="1">
    <location>
        <begin position="592"/>
        <end position="609"/>
    </location>
</feature>
<keyword evidence="1" id="KW-1133">Transmembrane helix</keyword>
<gene>
    <name evidence="2" type="ORF">F4556_000109</name>
</gene>
<feature type="transmembrane region" description="Helical" evidence="1">
    <location>
        <begin position="240"/>
        <end position="256"/>
    </location>
</feature>
<keyword evidence="1" id="KW-0472">Membrane</keyword>
<feature type="transmembrane region" description="Helical" evidence="1">
    <location>
        <begin position="469"/>
        <end position="488"/>
    </location>
</feature>
<feature type="transmembrane region" description="Helical" evidence="1">
    <location>
        <begin position="217"/>
        <end position="234"/>
    </location>
</feature>
<feature type="transmembrane region" description="Helical" evidence="1">
    <location>
        <begin position="161"/>
        <end position="184"/>
    </location>
</feature>
<evidence type="ECO:0000313" key="3">
    <source>
        <dbReference type="Proteomes" id="UP000573327"/>
    </source>
</evidence>
<protein>
    <submittedName>
        <fullName evidence="2">Uncharacterized protein</fullName>
    </submittedName>
</protein>
<evidence type="ECO:0000313" key="2">
    <source>
        <dbReference type="EMBL" id="MBB4944574.1"/>
    </source>
</evidence>
<keyword evidence="1" id="KW-0812">Transmembrane</keyword>
<feature type="transmembrane region" description="Helical" evidence="1">
    <location>
        <begin position="666"/>
        <end position="685"/>
    </location>
</feature>
<proteinExistence type="predicted"/>
<accession>A0A7W7S650</accession>
<dbReference type="NCBIfam" id="NF047321">
    <property type="entry name" value="SCO7613_CTERM"/>
    <property type="match status" value="1"/>
</dbReference>
<feature type="transmembrane region" description="Helical" evidence="1">
    <location>
        <begin position="616"/>
        <end position="635"/>
    </location>
</feature>
<feature type="transmembrane region" description="Helical" evidence="1">
    <location>
        <begin position="567"/>
        <end position="586"/>
    </location>
</feature>
<feature type="transmembrane region" description="Helical" evidence="1">
    <location>
        <begin position="385"/>
        <end position="413"/>
    </location>
</feature>
<feature type="transmembrane region" description="Helical" evidence="1">
    <location>
        <begin position="641"/>
        <end position="659"/>
    </location>
</feature>
<comment type="caution">
    <text evidence="2">The sequence shown here is derived from an EMBL/GenBank/DDBJ whole genome shotgun (WGS) entry which is preliminary data.</text>
</comment>